<dbReference type="EMBL" id="JAATJM010000002">
    <property type="protein sequence ID" value="NJC42569.1"/>
    <property type="molecule type" value="Genomic_DNA"/>
</dbReference>
<dbReference type="SUPFAM" id="SSF47473">
    <property type="entry name" value="EF-hand"/>
    <property type="match status" value="1"/>
</dbReference>
<organism evidence="4 5">
    <name type="scientific">Brevundimonas alba</name>
    <dbReference type="NCBI Taxonomy" id="74314"/>
    <lineage>
        <taxon>Bacteria</taxon>
        <taxon>Pseudomonadati</taxon>
        <taxon>Pseudomonadota</taxon>
        <taxon>Alphaproteobacteria</taxon>
        <taxon>Caulobacterales</taxon>
        <taxon>Caulobacteraceae</taxon>
        <taxon>Brevundimonas</taxon>
    </lineage>
</organism>
<feature type="chain" id="PRO_5031332468" description="EF-hand domain-containing protein" evidence="2">
    <location>
        <begin position="25"/>
        <end position="163"/>
    </location>
</feature>
<proteinExistence type="predicted"/>
<dbReference type="PROSITE" id="PS50222">
    <property type="entry name" value="EF_HAND_2"/>
    <property type="match status" value="1"/>
</dbReference>
<dbReference type="InterPro" id="IPR011992">
    <property type="entry name" value="EF-hand-dom_pair"/>
</dbReference>
<comment type="caution">
    <text evidence="4">The sequence shown here is derived from an EMBL/GenBank/DDBJ whole genome shotgun (WGS) entry which is preliminary data.</text>
</comment>
<dbReference type="Proteomes" id="UP000587415">
    <property type="component" value="Unassembled WGS sequence"/>
</dbReference>
<accession>A0A7X5YMU8</accession>
<feature type="region of interest" description="Disordered" evidence="1">
    <location>
        <begin position="79"/>
        <end position="106"/>
    </location>
</feature>
<keyword evidence="5" id="KW-1185">Reference proteome</keyword>
<gene>
    <name evidence="4" type="ORF">GGQ87_002864</name>
</gene>
<feature type="region of interest" description="Disordered" evidence="1">
    <location>
        <begin position="120"/>
        <end position="163"/>
    </location>
</feature>
<feature type="domain" description="EF-hand" evidence="3">
    <location>
        <begin position="86"/>
        <end position="121"/>
    </location>
</feature>
<dbReference type="InterPro" id="IPR002048">
    <property type="entry name" value="EF_hand_dom"/>
</dbReference>
<evidence type="ECO:0000313" key="4">
    <source>
        <dbReference type="EMBL" id="NJC42569.1"/>
    </source>
</evidence>
<evidence type="ECO:0000313" key="5">
    <source>
        <dbReference type="Proteomes" id="UP000587415"/>
    </source>
</evidence>
<dbReference type="InterPro" id="IPR018247">
    <property type="entry name" value="EF_Hand_1_Ca_BS"/>
</dbReference>
<evidence type="ECO:0000259" key="3">
    <source>
        <dbReference type="PROSITE" id="PS50222"/>
    </source>
</evidence>
<dbReference type="Gene3D" id="1.10.238.10">
    <property type="entry name" value="EF-hand"/>
    <property type="match status" value="1"/>
</dbReference>
<evidence type="ECO:0000256" key="1">
    <source>
        <dbReference type="SAM" id="MobiDB-lite"/>
    </source>
</evidence>
<dbReference type="Pfam" id="PF13202">
    <property type="entry name" value="EF-hand_5"/>
    <property type="match status" value="2"/>
</dbReference>
<feature type="compositionally biased region" description="Pro residues" evidence="1">
    <location>
        <begin position="137"/>
        <end position="163"/>
    </location>
</feature>
<dbReference type="RefSeq" id="WP_168048872.1">
    <property type="nucleotide sequence ID" value="NZ_JAATJM010000002.1"/>
</dbReference>
<dbReference type="PROSITE" id="PS00018">
    <property type="entry name" value="EF_HAND_1"/>
    <property type="match status" value="1"/>
</dbReference>
<keyword evidence="2" id="KW-0732">Signal</keyword>
<reference evidence="4 5" key="1">
    <citation type="submission" date="2020-03" db="EMBL/GenBank/DDBJ databases">
        <title>Genomic Encyclopedia of Type Strains, Phase IV (KMG-IV): sequencing the most valuable type-strain genomes for metagenomic binning, comparative biology and taxonomic classification.</title>
        <authorList>
            <person name="Goeker M."/>
        </authorList>
    </citation>
    <scope>NUCLEOTIDE SEQUENCE [LARGE SCALE GENOMIC DNA]</scope>
    <source>
        <strain evidence="4 5">DSM 4736</strain>
    </source>
</reference>
<sequence length="163" mass="16576">MTLQTQALAGALGALLILSSPAMAQARAQTAPQGAPQPGGGMGGPRTLADVPTFADRLFGRLDANQDAAITGDELAVLSRGPAGSMGGGRLRTAISQSDASNDGRISKDELTAGMQRMFTRMDANHDGTLSGDELPRPPTPPAAPSMPMPSAEPEPMPDMPGG</sequence>
<evidence type="ECO:0000256" key="2">
    <source>
        <dbReference type="SAM" id="SignalP"/>
    </source>
</evidence>
<protein>
    <recommendedName>
        <fullName evidence="3">EF-hand domain-containing protein</fullName>
    </recommendedName>
</protein>
<name>A0A7X5YMU8_9CAUL</name>
<feature type="signal peptide" evidence="2">
    <location>
        <begin position="1"/>
        <end position="24"/>
    </location>
</feature>
<dbReference type="GO" id="GO:0005509">
    <property type="term" value="F:calcium ion binding"/>
    <property type="evidence" value="ECO:0007669"/>
    <property type="project" value="InterPro"/>
</dbReference>
<dbReference type="AlphaFoldDB" id="A0A7X5YMU8"/>